<feature type="region of interest" description="Disordered" evidence="1">
    <location>
        <begin position="93"/>
        <end position="115"/>
    </location>
</feature>
<keyword evidence="3" id="KW-1185">Reference proteome</keyword>
<feature type="region of interest" description="Disordered" evidence="1">
    <location>
        <begin position="1"/>
        <end position="81"/>
    </location>
</feature>
<protein>
    <submittedName>
        <fullName evidence="2">Uncharacterized protein</fullName>
    </submittedName>
</protein>
<name>A0AAV2MHA1_KNICA</name>
<feature type="region of interest" description="Disordered" evidence="1">
    <location>
        <begin position="575"/>
        <end position="625"/>
    </location>
</feature>
<feature type="region of interest" description="Disordered" evidence="1">
    <location>
        <begin position="150"/>
        <end position="279"/>
    </location>
</feature>
<feature type="compositionally biased region" description="Pro residues" evidence="1">
    <location>
        <begin position="601"/>
        <end position="620"/>
    </location>
</feature>
<feature type="region of interest" description="Disordered" evidence="1">
    <location>
        <begin position="504"/>
        <end position="540"/>
    </location>
</feature>
<sequence>MTRTHPPDSPTLQQTTRKYIHNRATIGSPHPPGNPRAIIAPTAGQLSFHPSASHTSTSPAPPIHRKSSAPPAHPLSPVGTPDRVRAALTLTRSTSFPNGAPSTHSSFSDPAPSANHTSTLAVLPNTISSPLHPIPLPALELHFSSLVTGNNLPNRTESRQASPTRPRVNLLLPLTSSTPPALAPTTHPHQTRPTKPSARRTNTQPTNPPQTNDTHHSQKTNTPPHTHHCRKRHTRHTLPRTPPLAANHPSHSEHPRNPSSKSKASSPPAPSAPRPPSTSAQILPVTISLAPPTTPSPVSPSTHQIPSQPQLQFFSIAHAGPVPPTTSARRAHTSVPRPTYWIVALSSLLSLTLSHSSRLSLSHPSSSHTLSLSLSFSLSLLISSPTQPPPPTPLVRIAASLVHPTFQNLRLPSPTLLTLSPSPPLSLPCSSPPSISIDAISEPNSASPRPSIIPLSRTSTLSLRSSFSTHRPLLLASPPFLTLLYPMTLRLSLPLVTSHHVSSPLPSLSPPTYQSGPSPTITSSLSSSPPSPRDSTPTPLFRRSLLHSRLPLSVSAPHLSLASLSSGLNLSPNHLRPPPPLLQRLLPPHITGSPSLLHPRSPSPPAASTPSRSPLPPSPPLLLHTTSLHRLNPLPSLSSPPLLLGTPPSPRPPPPPSQLIILPPSLLSPPPSRLSSPLPLLPSRLSSTPPSDFPSSHSPSYLSISSPLIFHSSIHSPPLLLP</sequence>
<reference evidence="2 3" key="1">
    <citation type="submission" date="2024-04" db="EMBL/GenBank/DDBJ databases">
        <authorList>
            <person name="Waldvogel A.-M."/>
            <person name="Schoenle A."/>
        </authorList>
    </citation>
    <scope>NUCLEOTIDE SEQUENCE [LARGE SCALE GENOMIC DNA]</scope>
</reference>
<feature type="compositionally biased region" description="Low complexity" evidence="1">
    <location>
        <begin position="257"/>
        <end position="266"/>
    </location>
</feature>
<organism evidence="2 3">
    <name type="scientific">Knipowitschia caucasica</name>
    <name type="common">Caucasian dwarf goby</name>
    <name type="synonym">Pomatoschistus caucasicus</name>
    <dbReference type="NCBI Taxonomy" id="637954"/>
    <lineage>
        <taxon>Eukaryota</taxon>
        <taxon>Metazoa</taxon>
        <taxon>Chordata</taxon>
        <taxon>Craniata</taxon>
        <taxon>Vertebrata</taxon>
        <taxon>Euteleostomi</taxon>
        <taxon>Actinopterygii</taxon>
        <taxon>Neopterygii</taxon>
        <taxon>Teleostei</taxon>
        <taxon>Neoteleostei</taxon>
        <taxon>Acanthomorphata</taxon>
        <taxon>Gobiaria</taxon>
        <taxon>Gobiiformes</taxon>
        <taxon>Gobioidei</taxon>
        <taxon>Gobiidae</taxon>
        <taxon>Gobiinae</taxon>
        <taxon>Knipowitschia</taxon>
    </lineage>
</organism>
<proteinExistence type="predicted"/>
<feature type="compositionally biased region" description="Low complexity" evidence="1">
    <location>
        <begin position="582"/>
        <end position="600"/>
    </location>
</feature>
<feature type="compositionally biased region" description="Polar residues" evidence="1">
    <location>
        <begin position="150"/>
        <end position="163"/>
    </location>
</feature>
<evidence type="ECO:0000313" key="3">
    <source>
        <dbReference type="Proteomes" id="UP001497482"/>
    </source>
</evidence>
<gene>
    <name evidence="2" type="ORF">KC01_LOCUS38885</name>
</gene>
<feature type="compositionally biased region" description="Basic residues" evidence="1">
    <location>
        <begin position="225"/>
        <end position="238"/>
    </location>
</feature>
<evidence type="ECO:0000313" key="2">
    <source>
        <dbReference type="EMBL" id="CAL1612576.1"/>
    </source>
</evidence>
<accession>A0AAV2MHA1</accession>
<feature type="compositionally biased region" description="Low complexity" evidence="1">
    <location>
        <begin position="201"/>
        <end position="212"/>
    </location>
</feature>
<feature type="compositionally biased region" description="Low complexity" evidence="1">
    <location>
        <begin position="170"/>
        <end position="188"/>
    </location>
</feature>
<dbReference type="EMBL" id="OZ035830">
    <property type="protein sequence ID" value="CAL1612576.1"/>
    <property type="molecule type" value="Genomic_DNA"/>
</dbReference>
<feature type="compositionally biased region" description="Pro residues" evidence="1">
    <location>
        <begin position="647"/>
        <end position="657"/>
    </location>
</feature>
<feature type="region of interest" description="Disordered" evidence="1">
    <location>
        <begin position="639"/>
        <end position="697"/>
    </location>
</feature>
<evidence type="ECO:0000256" key="1">
    <source>
        <dbReference type="SAM" id="MobiDB-lite"/>
    </source>
</evidence>
<feature type="compositionally biased region" description="Low complexity" evidence="1">
    <location>
        <begin position="49"/>
        <end position="58"/>
    </location>
</feature>
<dbReference type="AlphaFoldDB" id="A0AAV2MHA1"/>
<feature type="compositionally biased region" description="Low complexity" evidence="1">
    <location>
        <begin position="673"/>
        <end position="697"/>
    </location>
</feature>
<feature type="compositionally biased region" description="Pro residues" evidence="1">
    <location>
        <begin position="267"/>
        <end position="276"/>
    </location>
</feature>
<dbReference type="Proteomes" id="UP001497482">
    <property type="component" value="Chromosome 8"/>
</dbReference>